<keyword evidence="1" id="KW-0732">Signal</keyword>
<proteinExistence type="predicted"/>
<accession>A0AAP8QAY2</accession>
<evidence type="ECO:0000313" key="2">
    <source>
        <dbReference type="EMBL" id="PPA93578.1"/>
    </source>
</evidence>
<dbReference type="EMBL" id="PRKQ01000023">
    <property type="protein sequence ID" value="PPA93578.1"/>
    <property type="molecule type" value="Genomic_DNA"/>
</dbReference>
<evidence type="ECO:0008006" key="4">
    <source>
        <dbReference type="Google" id="ProtNLM"/>
    </source>
</evidence>
<dbReference type="AlphaFoldDB" id="A0AAP8QAY2"/>
<comment type="caution">
    <text evidence="2">The sequence shown here is derived from an EMBL/GenBank/DDBJ whole genome shotgun (WGS) entry which is preliminary data.</text>
</comment>
<reference evidence="2 3" key="1">
    <citation type="submission" date="2018-02" db="EMBL/GenBank/DDBJ databases">
        <title>Comparative analysis of genomes of three Brevibacillus laterosporus strains producers of potent antimicrobials isolated from silage.</title>
        <authorList>
            <person name="Kojic M."/>
            <person name="Miljkovic M."/>
            <person name="Studholme D."/>
            <person name="Filipic B."/>
        </authorList>
    </citation>
    <scope>NUCLEOTIDE SEQUENCE [LARGE SCALE GENOMIC DNA]</scope>
    <source>
        <strain evidence="2 3">BGSP11</strain>
    </source>
</reference>
<evidence type="ECO:0000313" key="3">
    <source>
        <dbReference type="Proteomes" id="UP000239759"/>
    </source>
</evidence>
<feature type="signal peptide" evidence="1">
    <location>
        <begin position="1"/>
        <end position="32"/>
    </location>
</feature>
<feature type="chain" id="PRO_5042961658" description="PepSY domain-containing protein" evidence="1">
    <location>
        <begin position="33"/>
        <end position="233"/>
    </location>
</feature>
<organism evidence="2 3">
    <name type="scientific">Brevibacillus laterosporus</name>
    <name type="common">Bacillus laterosporus</name>
    <dbReference type="NCBI Taxonomy" id="1465"/>
    <lineage>
        <taxon>Bacteria</taxon>
        <taxon>Bacillati</taxon>
        <taxon>Bacillota</taxon>
        <taxon>Bacilli</taxon>
        <taxon>Bacillales</taxon>
        <taxon>Paenibacillaceae</taxon>
        <taxon>Brevibacillus</taxon>
    </lineage>
</organism>
<dbReference type="Proteomes" id="UP000239759">
    <property type="component" value="Unassembled WGS sequence"/>
</dbReference>
<name>A0AAP8QAY2_BRELA</name>
<gene>
    <name evidence="2" type="ORF">C4A77_17175</name>
</gene>
<sequence length="233" mass="26376">MKRKVPRRKMIGMLYTTCIVTLLVLSPAWVQADVVKSASPFAKNTGKSGEKAVVIPLKQQNPQKAWPKEWRERIEHLISSYEPWSQYQIVKGTFRREESREYWDVQLIKGEDEKLSLTINGKNGHLLRALSIGVKSKPGHYLPGEGEAAKQAQVFLERMLGREANEYQIASNLPYELPVSQAATELDNILQGTRVITYQRVSTKNPSEVVVDVIRIGVDGEGKIRSFVRDDIS</sequence>
<dbReference type="RefSeq" id="WP_104032690.1">
    <property type="nucleotide sequence ID" value="NZ_PRKQ01000023.1"/>
</dbReference>
<evidence type="ECO:0000256" key="1">
    <source>
        <dbReference type="SAM" id="SignalP"/>
    </source>
</evidence>
<protein>
    <recommendedName>
        <fullName evidence="4">PepSY domain-containing protein</fullName>
    </recommendedName>
</protein>